<comment type="caution">
    <text evidence="1">The sequence shown here is derived from an EMBL/GenBank/DDBJ whole genome shotgun (WGS) entry which is preliminary data.</text>
</comment>
<accession>A0ABX0R661</accession>
<sequence>MGRERDLLNTVMADINKKTKELIYSDSAEEELEGYYRDVFPSINSQGVNTLLDLHKKGGVFLEKGKVTLEIQKQIRRKTKNSVNTVIPYLISCPYIKNALARNAKWLSQYEKPTTLPLPKNLSLAVQEVQTELSSKGMFKREQPTFVKGKYAFLASAAQLLQPTLSAQHGGKIYKRSLPSEDNTNVGINQGGDVENKNKISHIDADFFLASQPGTETENSLGLSGNNQAPSQPLLAAVSSQESTQDENEQEALIHAWSLESDVWLADIAQQYDLNEDELANMYFGDEIIIRYEPVPDKELPEKESITITLRNYLENREYWLTEIQGYEAEIFYPDKYPATLQEKITFDTPLHSHSNWYSTQQYLAEKKHLAGEITISNFDAYSPVRISYLFRNSAKSPQQNVNTVIPFHVFINANFRENMLPVLKNDENKQENYPQRYNLKYYLPEGMDESDIKRITNNLKKGYNGGDLIKDIMLSSLMDEFNVKTGRLLKSQKMNRMTFSNDKYIYDAVSLEYVIDSRIGRKRIDKHNPVEGQSEIHWPGNISQDLIKKLTGEDFRTAFLSGADIISESVSSQPKTLTDISFEQREKTLEKAIKEKVKSVITSNNGTPAAFTGEKDVLILVVNDLSREIESIEEKLAIRWETGMLYKSYGDREGLTYDLRQLYLDLNYLNEKLCTLDSNRGVYDLIKSEEDLDIYNFVSELMDDTSHEETRELKKSHIYPQMPIIVTKQNENGQGSFAVLPLAYILSDFHEDPGKKNNQKVEWPVFFSEKNFEELETVRLKADYYRALRKGVEGQVKILNDLKIPSYYDLLQGYVDDIYSENPDVGNEIEFANLNDTVKYTVVTSKLIRQAVGIKKVEKQQNYTTNILGVMAKEPERVAQGIDASYQLDKLIVDIDGAYPKEIIESLRSQDWQRKIESVADNLEKNDQVRRSWNAVFSKIVEKKLMGFNYSKIIPLKIEAREIVGVFSASNAKGQYKIFSLLEGREWNYENMAQFIHATNNDNDLYEWLKEHLANSYKRNVKRHVRKMPTEYFTTSELANKTYDQLINSLRVDADYFLKSDSELKTHAVFKVFKDLSPLIAFPLAPLSGPTAVLIMMGISSLRFGELIVADKPEEFNKIAIDSFISVMTEPVIPASLKLAKKVIKLSQPSIDTIKKYFKTRFNTKATFSNDIGISMPSELDTAFSPEYLKSPTADIMKDLDISRSYNNAIRKIEAKKKVNKKFEEEFELGEKESSTLLISEVDKLNVRGDLTPSQMRKIFVSRSSTDAKKPLTAKELGALSERIKKKSHDVERDSIMEFFRDAKKISSESEVKLLPQSALLELAGESSAGRCLPLSRVMALAIENGSVDFVINKYLNASVKNNRKLAEELKNLLKNLHSSSKIQDYSQFKKQSIKNIVDRLDEGGSHYLTISSPNHAMMAGKKINDHSTRWYFYDPNFGLLSFSSKIDLEKALHQHFVIKGYAQKYLSGGIPYAGDSNVLAYDAANYGTRKNPLFDVGRMNLDDIKNADAGSSKTVGDFITPV</sequence>
<dbReference type="EMBL" id="VWXF01000001">
    <property type="protein sequence ID" value="NIF20887.1"/>
    <property type="molecule type" value="Genomic_DNA"/>
</dbReference>
<organism evidence="1 2">
    <name type="scientific">Candidatus Pantoea multigeneris</name>
    <dbReference type="NCBI Taxonomy" id="2608357"/>
    <lineage>
        <taxon>Bacteria</taxon>
        <taxon>Pseudomonadati</taxon>
        <taxon>Pseudomonadota</taxon>
        <taxon>Gammaproteobacteria</taxon>
        <taxon>Enterobacterales</taxon>
        <taxon>Erwiniaceae</taxon>
        <taxon>Pantoea</taxon>
    </lineage>
</organism>
<evidence type="ECO:0000313" key="1">
    <source>
        <dbReference type="EMBL" id="NIF20887.1"/>
    </source>
</evidence>
<keyword evidence="2" id="KW-1185">Reference proteome</keyword>
<dbReference type="Proteomes" id="UP001515683">
    <property type="component" value="Unassembled WGS sequence"/>
</dbReference>
<evidence type="ECO:0000313" key="2">
    <source>
        <dbReference type="Proteomes" id="UP001515683"/>
    </source>
</evidence>
<reference evidence="1 2" key="1">
    <citation type="journal article" date="2019" name="bioRxiv">
        <title>Bacteria contribute to plant secondary compound degradation in a generalist herbivore system.</title>
        <authorList>
            <person name="Francoeur C.B."/>
            <person name="Khadempour L."/>
            <person name="Moreira-Soto R.D."/>
            <person name="Gotting K."/>
            <person name="Book A.J."/>
            <person name="Pinto-Tomas A.A."/>
            <person name="Keefover-Ring K."/>
            <person name="Currie C.R."/>
        </authorList>
    </citation>
    <scope>NUCLEOTIDE SEQUENCE [LARGE SCALE GENOMIC DNA]</scope>
    <source>
        <strain evidence="1">Acro-835</strain>
    </source>
</reference>
<dbReference type="RefSeq" id="WP_167012751.1">
    <property type="nucleotide sequence ID" value="NZ_VWXF01000001.1"/>
</dbReference>
<protein>
    <recommendedName>
        <fullName evidence="3">Peptidase C58 YopT-type domain-containing protein</fullName>
    </recommendedName>
</protein>
<evidence type="ECO:0008006" key="3">
    <source>
        <dbReference type="Google" id="ProtNLM"/>
    </source>
</evidence>
<name>A0ABX0R661_9GAMM</name>
<proteinExistence type="predicted"/>
<gene>
    <name evidence="1" type="ORF">F3J40_04570</name>
</gene>
<dbReference type="CDD" id="cd20495">
    <property type="entry name" value="C58_PaToxP-like"/>
    <property type="match status" value="1"/>
</dbReference>